<feature type="transmembrane region" description="Helical" evidence="7">
    <location>
        <begin position="472"/>
        <end position="494"/>
    </location>
</feature>
<evidence type="ECO:0000313" key="9">
    <source>
        <dbReference type="EMBL" id="KAF9885516.1"/>
    </source>
</evidence>
<feature type="region of interest" description="Disordered" evidence="6">
    <location>
        <begin position="1"/>
        <end position="35"/>
    </location>
</feature>
<feature type="transmembrane region" description="Helical" evidence="7">
    <location>
        <begin position="413"/>
        <end position="436"/>
    </location>
</feature>
<dbReference type="GO" id="GO:0022857">
    <property type="term" value="F:transmembrane transporter activity"/>
    <property type="evidence" value="ECO:0007669"/>
    <property type="project" value="InterPro"/>
</dbReference>
<dbReference type="Gene3D" id="1.20.1250.20">
    <property type="entry name" value="MFS general substrate transporter like domains"/>
    <property type="match status" value="1"/>
</dbReference>
<keyword evidence="10" id="KW-1185">Reference proteome</keyword>
<evidence type="ECO:0000256" key="1">
    <source>
        <dbReference type="ARBA" id="ARBA00004141"/>
    </source>
</evidence>
<evidence type="ECO:0000256" key="4">
    <source>
        <dbReference type="ARBA" id="ARBA00022989"/>
    </source>
</evidence>
<keyword evidence="3 7" id="KW-0812">Transmembrane</keyword>
<feature type="transmembrane region" description="Helical" evidence="7">
    <location>
        <begin position="46"/>
        <end position="68"/>
    </location>
</feature>
<dbReference type="InterPro" id="IPR020846">
    <property type="entry name" value="MFS_dom"/>
</dbReference>
<feature type="domain" description="Major facilitator superfamily (MFS) profile" evidence="8">
    <location>
        <begin position="47"/>
        <end position="499"/>
    </location>
</feature>
<feature type="transmembrane region" description="Helical" evidence="7">
    <location>
        <begin position="288"/>
        <end position="309"/>
    </location>
</feature>
<dbReference type="Pfam" id="PF07690">
    <property type="entry name" value="MFS_1"/>
    <property type="match status" value="1"/>
</dbReference>
<organism evidence="9 10">
    <name type="scientific">Aspergillus nanangensis</name>
    <dbReference type="NCBI Taxonomy" id="2582783"/>
    <lineage>
        <taxon>Eukaryota</taxon>
        <taxon>Fungi</taxon>
        <taxon>Dikarya</taxon>
        <taxon>Ascomycota</taxon>
        <taxon>Pezizomycotina</taxon>
        <taxon>Eurotiomycetes</taxon>
        <taxon>Eurotiomycetidae</taxon>
        <taxon>Eurotiales</taxon>
        <taxon>Aspergillaceae</taxon>
        <taxon>Aspergillus</taxon>
        <taxon>Aspergillus subgen. Circumdati</taxon>
    </lineage>
</organism>
<feature type="transmembrane region" description="Helical" evidence="7">
    <location>
        <begin position="113"/>
        <end position="140"/>
    </location>
</feature>
<accession>A0AAD4CFE4</accession>
<dbReference type="PANTHER" id="PTHR23502:SF51">
    <property type="entry name" value="QUINIDINE RESISTANCE PROTEIN 1-RELATED"/>
    <property type="match status" value="1"/>
</dbReference>
<dbReference type="PANTHER" id="PTHR23502">
    <property type="entry name" value="MAJOR FACILITATOR SUPERFAMILY"/>
    <property type="match status" value="1"/>
</dbReference>
<evidence type="ECO:0000259" key="8">
    <source>
        <dbReference type="PROSITE" id="PS50850"/>
    </source>
</evidence>
<protein>
    <recommendedName>
        <fullName evidence="8">Major facilitator superfamily (MFS) profile domain-containing protein</fullName>
    </recommendedName>
</protein>
<dbReference type="InterPro" id="IPR011701">
    <property type="entry name" value="MFS"/>
</dbReference>
<keyword evidence="5 7" id="KW-0472">Membrane</keyword>
<keyword evidence="2" id="KW-0813">Transport</keyword>
<evidence type="ECO:0000256" key="7">
    <source>
        <dbReference type="SAM" id="Phobius"/>
    </source>
</evidence>
<feature type="transmembrane region" description="Helical" evidence="7">
    <location>
        <begin position="381"/>
        <end position="401"/>
    </location>
</feature>
<dbReference type="InterPro" id="IPR036259">
    <property type="entry name" value="MFS_trans_sf"/>
</dbReference>
<dbReference type="PROSITE" id="PS50850">
    <property type="entry name" value="MFS"/>
    <property type="match status" value="1"/>
</dbReference>
<reference evidence="9" key="1">
    <citation type="journal article" date="2019" name="Beilstein J. Org. Chem.">
        <title>Nanangenines: drimane sesquiterpenoids as the dominant metabolite cohort of a novel Australian fungus, Aspergillus nanangensis.</title>
        <authorList>
            <person name="Lacey H.J."/>
            <person name="Gilchrist C.L.M."/>
            <person name="Crombie A."/>
            <person name="Kalaitzis J.A."/>
            <person name="Vuong D."/>
            <person name="Rutledge P.J."/>
            <person name="Turner P."/>
            <person name="Pitt J.I."/>
            <person name="Lacey E."/>
            <person name="Chooi Y.H."/>
            <person name="Piggott A.M."/>
        </authorList>
    </citation>
    <scope>NUCLEOTIDE SEQUENCE</scope>
    <source>
        <strain evidence="9">MST-FP2251</strain>
    </source>
</reference>
<evidence type="ECO:0000313" key="10">
    <source>
        <dbReference type="Proteomes" id="UP001194746"/>
    </source>
</evidence>
<sequence>MGSGVKNEISAQTEPASTKDDDDETATPPPEVGEPYTVFSQKEKMVALSIATTVNFLAPTSGSMYYPALVPLAHDLNVSQTKINLTIVTFMIAQALVPQITGGISDNQGRRPILLLGLFIYLAVNIGLALQTSFAALLVLRCFQSFGSAGAAVVAGSITADLVTRAERGRYVAITSLGRTVGPALGPLLGGVLTKCLGWRSTFWFLAIFSAVLFLVILLFLRETCRSVVGNGSLPCHPMNRPVVEMIRGGQPEYRKKKKKEEEEEEEEEKKTTTAFRSGLKIILDRELGLLILWTAVFLSGSMAILSTMPALLDEKYQLNPLQVGLCYLPYAVGGLVSRFAFGKLTDWNFQRHAQKAGVELQRNRQSNRQMQRIPLEKARLQLALPLGYFSGLCLLGYGWVMDRNVHLAGPLVVLFFLGGASVGAVNMASTLLLDLHASQPGMVLGALAMYSCFLGAGVVAAALPLMQAVGIGWLGTIIAGIWALASSLLWVLYVHGHRWRMERDGILD</sequence>
<keyword evidence="4 7" id="KW-1133">Transmembrane helix</keyword>
<evidence type="ECO:0000256" key="2">
    <source>
        <dbReference type="ARBA" id="ARBA00022448"/>
    </source>
</evidence>
<name>A0AAD4CFE4_ASPNN</name>
<dbReference type="EMBL" id="VCAU01000094">
    <property type="protein sequence ID" value="KAF9885516.1"/>
    <property type="molecule type" value="Genomic_DNA"/>
</dbReference>
<proteinExistence type="predicted"/>
<dbReference type="SUPFAM" id="SSF103473">
    <property type="entry name" value="MFS general substrate transporter"/>
    <property type="match status" value="1"/>
</dbReference>
<dbReference type="GO" id="GO:0005886">
    <property type="term" value="C:plasma membrane"/>
    <property type="evidence" value="ECO:0007669"/>
    <property type="project" value="TreeGrafter"/>
</dbReference>
<comment type="caution">
    <text evidence="9">The sequence shown here is derived from an EMBL/GenBank/DDBJ whole genome shotgun (WGS) entry which is preliminary data.</text>
</comment>
<reference evidence="9" key="2">
    <citation type="submission" date="2020-02" db="EMBL/GenBank/DDBJ databases">
        <authorList>
            <person name="Gilchrist C.L.M."/>
            <person name="Chooi Y.-H."/>
        </authorList>
    </citation>
    <scope>NUCLEOTIDE SEQUENCE</scope>
    <source>
        <strain evidence="9">MST-FP2251</strain>
    </source>
</reference>
<gene>
    <name evidence="9" type="ORF">FE257_012844</name>
</gene>
<evidence type="ECO:0000256" key="5">
    <source>
        <dbReference type="ARBA" id="ARBA00023136"/>
    </source>
</evidence>
<dbReference type="Proteomes" id="UP001194746">
    <property type="component" value="Unassembled WGS sequence"/>
</dbReference>
<feature type="transmembrane region" description="Helical" evidence="7">
    <location>
        <begin position="321"/>
        <end position="342"/>
    </location>
</feature>
<comment type="subcellular location">
    <subcellularLocation>
        <location evidence="1">Membrane</location>
        <topology evidence="1">Multi-pass membrane protein</topology>
    </subcellularLocation>
</comment>
<feature type="transmembrane region" description="Helical" evidence="7">
    <location>
        <begin position="202"/>
        <end position="221"/>
    </location>
</feature>
<feature type="transmembrane region" description="Helical" evidence="7">
    <location>
        <begin position="443"/>
        <end position="466"/>
    </location>
</feature>
<evidence type="ECO:0000256" key="3">
    <source>
        <dbReference type="ARBA" id="ARBA00022692"/>
    </source>
</evidence>
<feature type="transmembrane region" description="Helical" evidence="7">
    <location>
        <begin position="83"/>
        <end position="101"/>
    </location>
</feature>
<evidence type="ECO:0000256" key="6">
    <source>
        <dbReference type="SAM" id="MobiDB-lite"/>
    </source>
</evidence>
<dbReference type="AlphaFoldDB" id="A0AAD4CFE4"/>